<evidence type="ECO:0000259" key="6">
    <source>
        <dbReference type="PROSITE" id="PS00703"/>
    </source>
</evidence>
<accession>A0A0F0KHK7</accession>
<comment type="similarity">
    <text evidence="2">Belongs to the Orn/Lys/Arg decarboxylase class-I family.</text>
</comment>
<dbReference type="RefSeq" id="WP_248700485.1">
    <property type="nucleotide sequence ID" value="NZ_JYIT01000083.1"/>
</dbReference>
<dbReference type="PROSITE" id="PS00703">
    <property type="entry name" value="OKR_DC_1"/>
    <property type="match status" value="1"/>
</dbReference>
<organism evidence="7 8">
    <name type="scientific">Microbacterium azadirachtae</name>
    <dbReference type="NCBI Taxonomy" id="582680"/>
    <lineage>
        <taxon>Bacteria</taxon>
        <taxon>Bacillati</taxon>
        <taxon>Actinomycetota</taxon>
        <taxon>Actinomycetes</taxon>
        <taxon>Micrococcales</taxon>
        <taxon>Microbacteriaceae</taxon>
        <taxon>Microbacterium</taxon>
    </lineage>
</organism>
<dbReference type="SUPFAM" id="SSF55904">
    <property type="entry name" value="Ornithine decarboxylase C-terminal domain"/>
    <property type="match status" value="1"/>
</dbReference>
<dbReference type="EC" id="4.1.1.19" evidence="7"/>
<reference evidence="7 8" key="1">
    <citation type="submission" date="2015-02" db="EMBL/GenBank/DDBJ databases">
        <title>Draft genome sequences of ten Microbacterium spp. with emphasis on heavy metal contaminated environments.</title>
        <authorList>
            <person name="Corretto E."/>
        </authorList>
    </citation>
    <scope>NUCLEOTIDE SEQUENCE [LARGE SCALE GENOMIC DNA]</scope>
    <source>
        <strain evidence="7 8">DSM 23848</strain>
    </source>
</reference>
<evidence type="ECO:0000313" key="8">
    <source>
        <dbReference type="Proteomes" id="UP000033448"/>
    </source>
</evidence>
<evidence type="ECO:0000256" key="2">
    <source>
        <dbReference type="ARBA" id="ARBA00010671"/>
    </source>
</evidence>
<dbReference type="Gene3D" id="3.90.100.10">
    <property type="entry name" value="Orn/Lys/Arg decarboxylase, C-terminal domain"/>
    <property type="match status" value="1"/>
</dbReference>
<evidence type="ECO:0000256" key="1">
    <source>
        <dbReference type="ARBA" id="ARBA00001933"/>
    </source>
</evidence>
<gene>
    <name evidence="7" type="primary">speA_1</name>
    <name evidence="7" type="ORF">RL72_02970</name>
</gene>
<dbReference type="Proteomes" id="UP000033448">
    <property type="component" value="Unassembled WGS sequence"/>
</dbReference>
<dbReference type="EMBL" id="JYIT01000083">
    <property type="protein sequence ID" value="KJL19924.1"/>
    <property type="molecule type" value="Genomic_DNA"/>
</dbReference>
<feature type="domain" description="Orn/Lys/Arg decarboxylases family 1 pyridoxal-P attachment site" evidence="6">
    <location>
        <begin position="220"/>
        <end position="234"/>
    </location>
</feature>
<dbReference type="Pfam" id="PF03711">
    <property type="entry name" value="OKR_DC_1_C"/>
    <property type="match status" value="1"/>
</dbReference>
<protein>
    <submittedName>
        <fullName evidence="7">Arginine decarboxylase</fullName>
        <ecNumber evidence="7">4.1.1.19</ecNumber>
    </submittedName>
</protein>
<evidence type="ECO:0000256" key="4">
    <source>
        <dbReference type="ARBA" id="ARBA00022898"/>
    </source>
</evidence>
<dbReference type="InterPro" id="IPR000310">
    <property type="entry name" value="Orn/Lys/Arg_deCO2ase_major_dom"/>
</dbReference>
<keyword evidence="8" id="KW-1185">Reference proteome</keyword>
<evidence type="ECO:0000256" key="3">
    <source>
        <dbReference type="ARBA" id="ARBA00022793"/>
    </source>
</evidence>
<dbReference type="Gene3D" id="3.40.640.10">
    <property type="entry name" value="Type I PLP-dependent aspartate aminotransferase-like (Major domain)"/>
    <property type="match status" value="1"/>
</dbReference>
<dbReference type="PANTHER" id="PTHR43277:SF4">
    <property type="entry name" value="ARGININE DECARBOXYLASE"/>
    <property type="match status" value="1"/>
</dbReference>
<dbReference type="InterPro" id="IPR015424">
    <property type="entry name" value="PyrdxlP-dep_Trfase"/>
</dbReference>
<keyword evidence="5 7" id="KW-0456">Lyase</keyword>
<dbReference type="SUPFAM" id="SSF53383">
    <property type="entry name" value="PLP-dependent transferases"/>
    <property type="match status" value="1"/>
</dbReference>
<dbReference type="PANTHER" id="PTHR43277">
    <property type="entry name" value="ARGININE DECARBOXYLASE"/>
    <property type="match status" value="1"/>
</dbReference>
<dbReference type="GO" id="GO:0008792">
    <property type="term" value="F:arginine decarboxylase activity"/>
    <property type="evidence" value="ECO:0007669"/>
    <property type="project" value="UniProtKB-EC"/>
</dbReference>
<dbReference type="Pfam" id="PF01276">
    <property type="entry name" value="OKR_DC_1"/>
    <property type="match status" value="1"/>
</dbReference>
<comment type="caution">
    <text evidence="7">The sequence shown here is derived from an EMBL/GenBank/DDBJ whole genome shotgun (WGS) entry which is preliminary data.</text>
</comment>
<dbReference type="InterPro" id="IPR008286">
    <property type="entry name" value="Prn/Lys/Arg_de-COase_C"/>
</dbReference>
<dbReference type="InterPro" id="IPR015421">
    <property type="entry name" value="PyrdxlP-dep_Trfase_major"/>
</dbReference>
<comment type="cofactor">
    <cofactor evidence="1">
        <name>pyridoxal 5'-phosphate</name>
        <dbReference type="ChEBI" id="CHEBI:597326"/>
    </cofactor>
</comment>
<name>A0A0F0KHK7_9MICO</name>
<dbReference type="InterPro" id="IPR052357">
    <property type="entry name" value="Orn_Lys_Arg_decarboxylase-I"/>
</dbReference>
<dbReference type="PATRIC" id="fig|582680.7.peg.3027"/>
<dbReference type="AlphaFoldDB" id="A0A0F0KHK7"/>
<keyword evidence="4" id="KW-0663">Pyridoxal phosphate</keyword>
<dbReference type="InterPro" id="IPR036633">
    <property type="entry name" value="Prn/Lys/Arg_de-COase_C_sf"/>
</dbReference>
<evidence type="ECO:0000256" key="5">
    <source>
        <dbReference type="ARBA" id="ARBA00023239"/>
    </source>
</evidence>
<keyword evidence="3" id="KW-0210">Decarboxylase</keyword>
<sequence length="488" mass="50669">MTTTPYADALRRFAARDLQRLNVPGHSADPAAAPLLADFFGEDVLRYDVEPLLDGIDKGRENPLEEAREAAARAWGARRTWFLTNGASEANRMTALALSAFRTPDEIVVAQRSAHSSFFDGIILGGLDPRFVQPTIDAHHGINHGVTPEAMREALEGVDAKAAYIISPSYFGAVADVQGIAAVCHEAGVPLVVDAAWAAHFGFHPELPANPIALGADLVVSSTHKMGGSLTQSAMLHLADSPYADELEPLIDRAFMFTQSTSASSLLLASLDLARAALEDGHDRIGASIAAAAALRDAVRATGRFPIVSDGFDAFPDIVGHDPLRVSIDVGAAGLHGHSVREELLRTAGIMTEISTGSCIVAFVGPGTTPDPARFVAALEALQPVGALAARGDAASVSLPSPGPGVMRPRDAAFAHTEVVPAADAVGRVSADSLAAYPPGIPNVLPGEVLTAETIAFLRGIAATPGGYVRGAVDALVDGVRVVVGDHG</sequence>
<proteinExistence type="inferred from homology"/>
<evidence type="ECO:0000313" key="7">
    <source>
        <dbReference type="EMBL" id="KJL19924.1"/>
    </source>
</evidence>